<evidence type="ECO:0000313" key="13">
    <source>
        <dbReference type="EMBL" id="MDA0138418.1"/>
    </source>
</evidence>
<comment type="similarity">
    <text evidence="1 9 10">Belongs to the class-I aminoacyl-tRNA synthetase family.</text>
</comment>
<evidence type="ECO:0000256" key="4">
    <source>
        <dbReference type="ARBA" id="ARBA00022741"/>
    </source>
</evidence>
<dbReference type="SUPFAM" id="SSF52374">
    <property type="entry name" value="Nucleotidylyl transferase"/>
    <property type="match status" value="1"/>
</dbReference>
<evidence type="ECO:0000256" key="8">
    <source>
        <dbReference type="ARBA" id="ARBA00049339"/>
    </source>
</evidence>
<keyword evidence="7 9" id="KW-0030">Aminoacyl-tRNA synthetase</keyword>
<keyword evidence="3 9" id="KW-0436">Ligase</keyword>
<feature type="domain" description="DALR anticodon binding" evidence="11">
    <location>
        <begin position="461"/>
        <end position="574"/>
    </location>
</feature>
<dbReference type="Pfam" id="PF05746">
    <property type="entry name" value="DALR_1"/>
    <property type="match status" value="1"/>
</dbReference>
<evidence type="ECO:0000256" key="10">
    <source>
        <dbReference type="RuleBase" id="RU363038"/>
    </source>
</evidence>
<comment type="subcellular location">
    <subcellularLocation>
        <location evidence="9">Cytoplasm</location>
    </subcellularLocation>
</comment>
<evidence type="ECO:0000256" key="6">
    <source>
        <dbReference type="ARBA" id="ARBA00022917"/>
    </source>
</evidence>
<keyword evidence="6 9" id="KW-0648">Protein biosynthesis</keyword>
<dbReference type="Proteomes" id="UP001147700">
    <property type="component" value="Unassembled WGS sequence"/>
</dbReference>
<comment type="caution">
    <text evidence="13">The sequence shown here is derived from an EMBL/GenBank/DDBJ whole genome shotgun (WGS) entry which is preliminary data.</text>
</comment>
<dbReference type="Gene3D" id="3.40.50.620">
    <property type="entry name" value="HUPs"/>
    <property type="match status" value="1"/>
</dbReference>
<evidence type="ECO:0000259" key="12">
    <source>
        <dbReference type="SMART" id="SM01016"/>
    </source>
</evidence>
<feature type="short sequence motif" description="'HIGH' region" evidence="9">
    <location>
        <begin position="126"/>
        <end position="136"/>
    </location>
</feature>
<comment type="subunit">
    <text evidence="9">Monomer.</text>
</comment>
<dbReference type="InterPro" id="IPR001412">
    <property type="entry name" value="aa-tRNA-synth_I_CS"/>
</dbReference>
<dbReference type="NCBIfam" id="TIGR00456">
    <property type="entry name" value="argS"/>
    <property type="match status" value="1"/>
</dbReference>
<dbReference type="InterPro" id="IPR008909">
    <property type="entry name" value="DALR_anticod-bd"/>
</dbReference>
<keyword evidence="2 9" id="KW-0963">Cytoplasm</keyword>
<dbReference type="Gene3D" id="1.10.730.10">
    <property type="entry name" value="Isoleucyl-tRNA Synthetase, Domain 1"/>
    <property type="match status" value="1"/>
</dbReference>
<dbReference type="InterPro" id="IPR036695">
    <property type="entry name" value="Arg-tRNA-synth_N_sf"/>
</dbReference>
<dbReference type="InterPro" id="IPR035684">
    <property type="entry name" value="ArgRS_core"/>
</dbReference>
<dbReference type="PANTHER" id="PTHR11956:SF5">
    <property type="entry name" value="ARGININE--TRNA LIGASE, CYTOPLASMIC"/>
    <property type="match status" value="1"/>
</dbReference>
<evidence type="ECO:0000256" key="3">
    <source>
        <dbReference type="ARBA" id="ARBA00022598"/>
    </source>
</evidence>
<dbReference type="PANTHER" id="PTHR11956">
    <property type="entry name" value="ARGINYL-TRNA SYNTHETASE"/>
    <property type="match status" value="1"/>
</dbReference>
<proteinExistence type="inferred from homology"/>
<dbReference type="Gene3D" id="3.30.1360.70">
    <property type="entry name" value="Arginyl tRNA synthetase N-terminal domain"/>
    <property type="match status" value="1"/>
</dbReference>
<evidence type="ECO:0000256" key="2">
    <source>
        <dbReference type="ARBA" id="ARBA00022490"/>
    </source>
</evidence>
<reference evidence="13" key="1">
    <citation type="submission" date="2022-10" db="EMBL/GenBank/DDBJ databases">
        <title>The WGS of Solirubrobacter sp. CPCC 204708.</title>
        <authorList>
            <person name="Jiang Z."/>
        </authorList>
    </citation>
    <scope>NUCLEOTIDE SEQUENCE</scope>
    <source>
        <strain evidence="13">CPCC 204708</strain>
    </source>
</reference>
<evidence type="ECO:0000256" key="7">
    <source>
        <dbReference type="ARBA" id="ARBA00023146"/>
    </source>
</evidence>
<keyword evidence="4 9" id="KW-0547">Nucleotide-binding</keyword>
<dbReference type="InterPro" id="IPR009080">
    <property type="entry name" value="tRNAsynth_Ia_anticodon-bd"/>
</dbReference>
<dbReference type="SUPFAM" id="SSF47323">
    <property type="entry name" value="Anticodon-binding domain of a subclass of class I aminoacyl-tRNA synthetases"/>
    <property type="match status" value="1"/>
</dbReference>
<sequence length="574" mass="62173">MPPLPPSHGVRAALAAAIERAVGQPDVDPLLVPSRQPGVDWQANFAMKLAKVVGEPPRAIAEKVAAELGDAGGLLTSVQVAGPGFLNLAFAPAALARWATFALGDERLGVPLAEHPQTVYVDYSAPNVAKEMHVGHLRSTVIGDALVRALEFEGHTVIRANHLGDWGTQFGMLTQHMLDTGVEHLRDFAALGELYRQAKARFDEDAEFKEAARRRVVALQAGDEQTLALWQDLVDVSLAHINAIYAQLDVTLTDEHLMAESFYNPLLPGTVEDLLNAGVATESEGAVVVASERFTDQDGRPSVLMVRKSDGGYGYGTTDLATIRHSAQELKADRMIYVTDARQAQHFAMVFDAASTAGWINGVRPEHVPFGAMLGDDGKPFKTRAGGTVPLTDLLDSAVQRARAIVDERDADLPEDERAAIARAVGIGAVKYADLSTSRQRDLIFSFDRMLALDGNTAPYMLYACVRAASIAERADEHSTAVTALDEPIERTLVLKLADFGDVLELMTETLEPHRLCTYLYELAGLYTRFYEACPVLKADTPERRASRLALCDLTAATLERGLGLLGITVPARM</sequence>
<dbReference type="HAMAP" id="MF_00123">
    <property type="entry name" value="Arg_tRNA_synth"/>
    <property type="match status" value="1"/>
</dbReference>
<dbReference type="InterPro" id="IPR014729">
    <property type="entry name" value="Rossmann-like_a/b/a_fold"/>
</dbReference>
<organism evidence="13 14">
    <name type="scientific">Solirubrobacter deserti</name>
    <dbReference type="NCBI Taxonomy" id="2282478"/>
    <lineage>
        <taxon>Bacteria</taxon>
        <taxon>Bacillati</taxon>
        <taxon>Actinomycetota</taxon>
        <taxon>Thermoleophilia</taxon>
        <taxon>Solirubrobacterales</taxon>
        <taxon>Solirubrobacteraceae</taxon>
        <taxon>Solirubrobacter</taxon>
    </lineage>
</organism>
<dbReference type="EC" id="6.1.1.19" evidence="9"/>
<dbReference type="Pfam" id="PF03485">
    <property type="entry name" value="Arg_tRNA_synt_N"/>
    <property type="match status" value="1"/>
</dbReference>
<accession>A0ABT4RIV8</accession>
<dbReference type="Pfam" id="PF00750">
    <property type="entry name" value="tRNA-synt_1d"/>
    <property type="match status" value="1"/>
</dbReference>
<evidence type="ECO:0000256" key="9">
    <source>
        <dbReference type="HAMAP-Rule" id="MF_00123"/>
    </source>
</evidence>
<gene>
    <name evidence="9 13" type="primary">argS</name>
    <name evidence="13" type="ORF">OJ962_13025</name>
</gene>
<protein>
    <recommendedName>
        <fullName evidence="9">Arginine--tRNA ligase</fullName>
        <ecNumber evidence="9">6.1.1.19</ecNumber>
    </recommendedName>
    <alternativeName>
        <fullName evidence="9">Arginyl-tRNA synthetase</fullName>
        <shortName evidence="9">ArgRS</shortName>
    </alternativeName>
</protein>
<name>A0ABT4RIV8_9ACTN</name>
<evidence type="ECO:0000256" key="1">
    <source>
        <dbReference type="ARBA" id="ARBA00005594"/>
    </source>
</evidence>
<keyword evidence="14" id="KW-1185">Reference proteome</keyword>
<dbReference type="InterPro" id="IPR005148">
    <property type="entry name" value="Arg-tRNA-synth_N"/>
</dbReference>
<evidence type="ECO:0000313" key="14">
    <source>
        <dbReference type="Proteomes" id="UP001147700"/>
    </source>
</evidence>
<dbReference type="GO" id="GO:0004814">
    <property type="term" value="F:arginine-tRNA ligase activity"/>
    <property type="evidence" value="ECO:0007669"/>
    <property type="project" value="UniProtKB-EC"/>
</dbReference>
<dbReference type="SMART" id="SM01016">
    <property type="entry name" value="Arg_tRNA_synt_N"/>
    <property type="match status" value="1"/>
</dbReference>
<dbReference type="SMART" id="SM00836">
    <property type="entry name" value="DALR_1"/>
    <property type="match status" value="1"/>
</dbReference>
<feature type="domain" description="Arginyl tRNA synthetase N-terminal" evidence="12">
    <location>
        <begin position="8"/>
        <end position="90"/>
    </location>
</feature>
<dbReference type="CDD" id="cd00671">
    <property type="entry name" value="ArgRS_core"/>
    <property type="match status" value="1"/>
</dbReference>
<dbReference type="SUPFAM" id="SSF55190">
    <property type="entry name" value="Arginyl-tRNA synthetase (ArgRS), N-terminal 'additional' domain"/>
    <property type="match status" value="1"/>
</dbReference>
<dbReference type="RefSeq" id="WP_202958427.1">
    <property type="nucleotide sequence ID" value="NZ_JAPCID010000016.1"/>
</dbReference>
<dbReference type="CDD" id="cd07956">
    <property type="entry name" value="Anticodon_Ia_Arg"/>
    <property type="match status" value="1"/>
</dbReference>
<dbReference type="EMBL" id="JAPCID010000016">
    <property type="protein sequence ID" value="MDA0138418.1"/>
    <property type="molecule type" value="Genomic_DNA"/>
</dbReference>
<dbReference type="PROSITE" id="PS00178">
    <property type="entry name" value="AA_TRNA_LIGASE_I"/>
    <property type="match status" value="1"/>
</dbReference>
<dbReference type="PRINTS" id="PR01038">
    <property type="entry name" value="TRNASYNTHARG"/>
</dbReference>
<keyword evidence="5 9" id="KW-0067">ATP-binding</keyword>
<dbReference type="InterPro" id="IPR001278">
    <property type="entry name" value="Arg-tRNA-ligase"/>
</dbReference>
<comment type="catalytic activity">
    <reaction evidence="8 9">
        <text>tRNA(Arg) + L-arginine + ATP = L-arginyl-tRNA(Arg) + AMP + diphosphate</text>
        <dbReference type="Rhea" id="RHEA:20301"/>
        <dbReference type="Rhea" id="RHEA-COMP:9658"/>
        <dbReference type="Rhea" id="RHEA-COMP:9673"/>
        <dbReference type="ChEBI" id="CHEBI:30616"/>
        <dbReference type="ChEBI" id="CHEBI:32682"/>
        <dbReference type="ChEBI" id="CHEBI:33019"/>
        <dbReference type="ChEBI" id="CHEBI:78442"/>
        <dbReference type="ChEBI" id="CHEBI:78513"/>
        <dbReference type="ChEBI" id="CHEBI:456215"/>
        <dbReference type="EC" id="6.1.1.19"/>
    </reaction>
</comment>
<evidence type="ECO:0000256" key="5">
    <source>
        <dbReference type="ARBA" id="ARBA00022840"/>
    </source>
</evidence>
<evidence type="ECO:0000259" key="11">
    <source>
        <dbReference type="SMART" id="SM00836"/>
    </source>
</evidence>